<sequence length="576" mass="61731">MPASNERHQQLDAFINAFFSLGKAASKGIDSLADAGETAAPAYIIAFMQSREVLEITEKYLCDLRAMWLCSEDAQPALVDKKEASIAPAELPQPDPECLSPQAFSAKSENSLEHISLPPPSSVVQPFSIPSPILPLAVEAAFPVSPTASSLKPVSAPTQPEGSAPIHQTMRPGHIPATNTPLGKPADPRISFHLPNAKAGQPYAGKLEGKDPSGKAVMILDARANTATGLSFDAQSCELRGMPAVAGDCKVEVRWTLGGSTEYTSECCLFVNPDPRSLWKQIDPPADDPYFKPNIDATLIAGLDFKIAAASRRGRSHEHVGSFRDDDFFVHHDSSSGWSVLMVADGAGSAKSSRWGSKLAVAAAGNHIASKLSGAFGAEMTQALAGWSTDMTAASKAMHTPFYLLFQEASKLAVESIEQEAKLQGVPPKEYATTLLAAAVQRDGNDTFLATFWMGDGAIAAYGPRSKVRLMGMPDSGEFAGQTRFLDSAALTDQGFGKRLVLGRYSDLTAVVLMTDGISDPRFETDNGLADAAKWDGLWDEINLLLAAHEPEKALLEWLHFFTPGHHDDRTIAVLW</sequence>
<dbReference type="Gene3D" id="3.60.40.10">
    <property type="entry name" value="PPM-type phosphatase domain"/>
    <property type="match status" value="1"/>
</dbReference>
<dbReference type="SUPFAM" id="SSF81606">
    <property type="entry name" value="PP2C-like"/>
    <property type="match status" value="1"/>
</dbReference>
<dbReference type="KEGG" id="pna:Pnap_4665"/>
<evidence type="ECO:0000313" key="3">
    <source>
        <dbReference type="EMBL" id="ABM40081.1"/>
    </source>
</evidence>
<reference evidence="4" key="1">
    <citation type="journal article" date="2009" name="Environ. Microbiol.">
        <title>The genome of Polaromonas naphthalenivorans strain CJ2, isolated from coal tar-contaminated sediment, reveals physiological and metabolic versatility and evolution through extensive horizontal gene transfer.</title>
        <authorList>
            <person name="Yagi J.M."/>
            <person name="Sims D."/>
            <person name="Brettin T."/>
            <person name="Bruce D."/>
            <person name="Madsen E.L."/>
        </authorList>
    </citation>
    <scope>NUCLEOTIDE SEQUENCE [LARGE SCALE GENOMIC DNA]</scope>
    <source>
        <strain evidence="4">CJ2</strain>
        <plasmid evidence="4">Plasmid pPNAP04</plasmid>
    </source>
</reference>
<feature type="domain" description="PPM-type phosphatase" evidence="2">
    <location>
        <begin position="313"/>
        <end position="559"/>
    </location>
</feature>
<dbReference type="InterPro" id="IPR001932">
    <property type="entry name" value="PPM-type_phosphatase-like_dom"/>
</dbReference>
<dbReference type="Proteomes" id="UP000000644">
    <property type="component" value="Plasmid pPNAP04"/>
</dbReference>
<protein>
    <recommendedName>
        <fullName evidence="2">PPM-type phosphatase domain-containing protein</fullName>
    </recommendedName>
</protein>
<keyword evidence="4" id="KW-1185">Reference proteome</keyword>
<keyword evidence="3" id="KW-0614">Plasmid</keyword>
<geneLocation type="plasmid" evidence="3 4">
    <name>pPNAP04</name>
</geneLocation>
<organism evidence="3 4">
    <name type="scientific">Polaromonas naphthalenivorans (strain CJ2)</name>
    <dbReference type="NCBI Taxonomy" id="365044"/>
    <lineage>
        <taxon>Bacteria</taxon>
        <taxon>Pseudomonadati</taxon>
        <taxon>Pseudomonadota</taxon>
        <taxon>Betaproteobacteria</taxon>
        <taxon>Burkholderiales</taxon>
        <taxon>Comamonadaceae</taxon>
        <taxon>Polaromonas</taxon>
    </lineage>
</organism>
<dbReference type="RefSeq" id="WP_011798452.1">
    <property type="nucleotide sequence ID" value="NC_008760.1"/>
</dbReference>
<dbReference type="Pfam" id="PF13672">
    <property type="entry name" value="PP2C_2"/>
    <property type="match status" value="1"/>
</dbReference>
<dbReference type="AlphaFoldDB" id="A1VWQ3"/>
<dbReference type="EMBL" id="CP000533">
    <property type="protein sequence ID" value="ABM40081.1"/>
    <property type="molecule type" value="Genomic_DNA"/>
</dbReference>
<accession>A1VWQ3</accession>
<gene>
    <name evidence="3" type="ordered locus">Pnap_4665</name>
</gene>
<feature type="region of interest" description="Disordered" evidence="1">
    <location>
        <begin position="170"/>
        <end position="192"/>
    </location>
</feature>
<dbReference type="HOGENOM" id="CLU_027874_1_0_4"/>
<evidence type="ECO:0000313" key="4">
    <source>
        <dbReference type="Proteomes" id="UP000000644"/>
    </source>
</evidence>
<evidence type="ECO:0000256" key="1">
    <source>
        <dbReference type="SAM" id="MobiDB-lite"/>
    </source>
</evidence>
<dbReference type="InterPro" id="IPR036457">
    <property type="entry name" value="PPM-type-like_dom_sf"/>
</dbReference>
<evidence type="ECO:0000259" key="2">
    <source>
        <dbReference type="Pfam" id="PF13672"/>
    </source>
</evidence>
<name>A1VWQ3_POLNA</name>
<proteinExistence type="predicted"/>